<feature type="compositionally biased region" description="Polar residues" evidence="1">
    <location>
        <begin position="309"/>
        <end position="319"/>
    </location>
</feature>
<feature type="region of interest" description="Disordered" evidence="1">
    <location>
        <begin position="304"/>
        <end position="340"/>
    </location>
</feature>
<sequence>MEWNYENSWKPSTDTFHYGMGFRKHKMQNTSTEKKTPHPLVLTPANRPTEDNYNNYKFSSTANSSQLSLLERSRALTGIGTPDPPPTPPTNSRQWNQYHHLDALSPPCDESITGKLDIVSPNTPHSVRSPPTPDVTPPRFQRSEFLQPTHNLYSSRSNSFITAREEPYSSDEDYGTTMNSATSLIRTPVSSSANLSANQRPPLKSSNLESIICKERVYSYLGPMDTPPSEDELYSRQWATGEDDEDPLQPKNKSSSYTNKSSQKSFKSILSQDEGSCFIYSNENRDQIKESNHKISSIPDKSYCHHLRQNNPLSSQDQQPRWFPEKSQCSRSSAPESPPFTSMSALGAANIYRAHRRSVSSDVMGLETSPVFIKTLRHRKKHLGLREFSDQMLKDSNNTTTCSTDLHMQNTTNDSVKVPPINTNARAVSARSLSPASNFRYRQEIIRNGGIPVLVIPERRARTNSSQSQYPGSIKSHKNRFSVSLGSKTLSDAWKLNTHENKDQTGFSSQIFTESALSGNSARTIDYPPVVPPRGSSMAAQVGYEPMVAPGSLTVESLKAHDVQQAEIPPSDICDSADPSVKNTDALNSFDHYLNTKYNSEQFSPVDPQTQVTPFSQKSYETAGTMAEVSEAFAVSFFPHQKKSVVVVDNPTATEPCNSPESESSSSTNSILNVTQKIEATTSEPTTPLPYKKKEMAHVDSPFRNPRNPPAPPSIKLIPPTPCELEPNLQTVKKLPASTDNAPPEKIKSLIRRISGRRASEPTQPYRFIKRTMSLSTKRKNSLRSPIRTAFGDDTASSCNKTGSIALDNDKSRSFWRPTKFWNDIEDDDDFEWDHRVYPAPSGSMDLRRSASERLRKNTRVYPSVDGEQTIFQPVEFNTNSGPSENGNDLTRLKSKPCIGSDELRNLRCKEGISGVEEIAGASRRQGSRVGVFVESVGWGEIRRWVDEKRRARRREELRGIIGSPTIIRNNFGILSKMSSHEERAN</sequence>
<evidence type="ECO:0000313" key="2">
    <source>
        <dbReference type="EMBL" id="SZF06293.1"/>
    </source>
</evidence>
<organism evidence="2 3">
    <name type="scientific">Blumeria hordei</name>
    <name type="common">Barley powdery mildew</name>
    <name type="synonym">Blumeria graminis f. sp. hordei</name>
    <dbReference type="NCBI Taxonomy" id="2867405"/>
    <lineage>
        <taxon>Eukaryota</taxon>
        <taxon>Fungi</taxon>
        <taxon>Dikarya</taxon>
        <taxon>Ascomycota</taxon>
        <taxon>Pezizomycotina</taxon>
        <taxon>Leotiomycetes</taxon>
        <taxon>Erysiphales</taxon>
        <taxon>Erysiphaceae</taxon>
        <taxon>Blumeria</taxon>
    </lineage>
</organism>
<dbReference type="EMBL" id="UNSH01000090">
    <property type="protein sequence ID" value="SZF06293.1"/>
    <property type="molecule type" value="Genomic_DNA"/>
</dbReference>
<evidence type="ECO:0000313" key="3">
    <source>
        <dbReference type="Proteomes" id="UP000275772"/>
    </source>
</evidence>
<name>A0A383V101_BLUHO</name>
<evidence type="ECO:0000256" key="1">
    <source>
        <dbReference type="SAM" id="MobiDB-lite"/>
    </source>
</evidence>
<proteinExistence type="predicted"/>
<feature type="region of interest" description="Disordered" evidence="1">
    <location>
        <begin position="27"/>
        <end position="52"/>
    </location>
</feature>
<feature type="compositionally biased region" description="Polar residues" evidence="1">
    <location>
        <begin position="327"/>
        <end position="340"/>
    </location>
</feature>
<gene>
    <name evidence="2" type="ORF">BLGHR1_17096</name>
</gene>
<feature type="compositionally biased region" description="Low complexity" evidence="1">
    <location>
        <begin position="251"/>
        <end position="265"/>
    </location>
</feature>
<dbReference type="Proteomes" id="UP000275772">
    <property type="component" value="Unassembled WGS sequence"/>
</dbReference>
<accession>A0A383V101</accession>
<dbReference type="AlphaFoldDB" id="A0A383V101"/>
<feature type="region of interest" description="Disordered" evidence="1">
    <location>
        <begin position="240"/>
        <end position="265"/>
    </location>
</feature>
<protein>
    <submittedName>
        <fullName evidence="2">Uncharacterized protein</fullName>
    </submittedName>
</protein>
<reference evidence="2 3" key="1">
    <citation type="submission" date="2017-11" db="EMBL/GenBank/DDBJ databases">
        <authorList>
            <person name="Kracher B."/>
        </authorList>
    </citation>
    <scope>NUCLEOTIDE SEQUENCE [LARGE SCALE GENOMIC DNA]</scope>
    <source>
        <strain evidence="2 3">RACE1</strain>
    </source>
</reference>
<dbReference type="VEuPathDB" id="FungiDB:BLGHR1_17096"/>